<feature type="compositionally biased region" description="Basic and acidic residues" evidence="2">
    <location>
        <begin position="127"/>
        <end position="140"/>
    </location>
</feature>
<evidence type="ECO:0000313" key="3">
    <source>
        <dbReference type="EMBL" id="RNG17856.1"/>
    </source>
</evidence>
<evidence type="ECO:0008006" key="5">
    <source>
        <dbReference type="Google" id="ProtNLM"/>
    </source>
</evidence>
<name>A0A3M8VJU4_9ACTN</name>
<dbReference type="Proteomes" id="UP000275401">
    <property type="component" value="Unassembled WGS sequence"/>
</dbReference>
<sequence length="210" mass="22351">MSKTTAPPTQLTSQYSTKVADDLELNRKEQERISGEIEALKAQLVALEQDHTVLVNVQQALGASAAPAVSESTTAARAPRKKKTAASKPDKQPRAKKPATPAPKQSRKKNAPEASSIPSAQPTLVDLVREHLTGQDEPRSAADITSALDKQHPERNVKTTVVRTTLENLVAKNQAQRTKQGASVFYTAPEAAGAAAQSESAEQQAAGSDR</sequence>
<dbReference type="RefSeq" id="WP_123104580.1">
    <property type="nucleotide sequence ID" value="NZ_RIBZ01000326.1"/>
</dbReference>
<feature type="coiled-coil region" evidence="1">
    <location>
        <begin position="23"/>
        <end position="50"/>
    </location>
</feature>
<dbReference type="EMBL" id="RIBZ01000326">
    <property type="protein sequence ID" value="RNG17856.1"/>
    <property type="molecule type" value="Genomic_DNA"/>
</dbReference>
<evidence type="ECO:0000256" key="2">
    <source>
        <dbReference type="SAM" id="MobiDB-lite"/>
    </source>
</evidence>
<accession>A0A3M8VJU4</accession>
<comment type="caution">
    <text evidence="3">The sequence shown here is derived from an EMBL/GenBank/DDBJ whole genome shotgun (WGS) entry which is preliminary data.</text>
</comment>
<evidence type="ECO:0000313" key="4">
    <source>
        <dbReference type="Proteomes" id="UP000275401"/>
    </source>
</evidence>
<dbReference type="InterPro" id="IPR036388">
    <property type="entry name" value="WH-like_DNA-bd_sf"/>
</dbReference>
<evidence type="ECO:0000256" key="1">
    <source>
        <dbReference type="SAM" id="Coils"/>
    </source>
</evidence>
<reference evidence="3 4" key="1">
    <citation type="submission" date="2018-11" db="EMBL/GenBank/DDBJ databases">
        <title>The Potential of Streptomyces as Biocontrol Agents against the Tomato grey mould, Botrytis cinerea (Gray mold) Frontiers in Microbiology.</title>
        <authorList>
            <person name="Li D."/>
        </authorList>
    </citation>
    <scope>NUCLEOTIDE SEQUENCE [LARGE SCALE GENOMIC DNA]</scope>
    <source>
        <strain evidence="3 4">NEAU-LD23</strain>
    </source>
</reference>
<keyword evidence="1" id="KW-0175">Coiled coil</keyword>
<protein>
    <recommendedName>
        <fullName evidence="5">Regulatory protein</fullName>
    </recommendedName>
</protein>
<proteinExistence type="predicted"/>
<gene>
    <name evidence="3" type="ORF">EEJ42_29140</name>
</gene>
<feature type="region of interest" description="Disordered" evidence="2">
    <location>
        <begin position="190"/>
        <end position="210"/>
    </location>
</feature>
<dbReference type="AlphaFoldDB" id="A0A3M8VJU4"/>
<feature type="region of interest" description="Disordered" evidence="2">
    <location>
        <begin position="63"/>
        <end position="160"/>
    </location>
</feature>
<keyword evidence="4" id="KW-1185">Reference proteome</keyword>
<dbReference type="Gene3D" id="1.10.10.10">
    <property type="entry name" value="Winged helix-like DNA-binding domain superfamily/Winged helix DNA-binding domain"/>
    <property type="match status" value="1"/>
</dbReference>
<organism evidence="3 4">
    <name type="scientific">Streptomyces botrytidirepellens</name>
    <dbReference type="NCBI Taxonomy" id="2486417"/>
    <lineage>
        <taxon>Bacteria</taxon>
        <taxon>Bacillati</taxon>
        <taxon>Actinomycetota</taxon>
        <taxon>Actinomycetes</taxon>
        <taxon>Kitasatosporales</taxon>
        <taxon>Streptomycetaceae</taxon>
        <taxon>Streptomyces</taxon>
    </lineage>
</organism>